<keyword evidence="8" id="KW-1185">Reference proteome</keyword>
<reference evidence="7 8" key="1">
    <citation type="submission" date="2022-03" db="EMBL/GenBank/DDBJ databases">
        <title>Genome data of Colletotrichum spp.</title>
        <authorList>
            <person name="Utami Y.D."/>
            <person name="Hiruma K."/>
        </authorList>
    </citation>
    <scope>NUCLEOTIDE SEQUENCE [LARGE SCALE GENOMIC DNA]</scope>
    <source>
        <strain evidence="7 8">MAFF 239500</strain>
    </source>
</reference>
<dbReference type="InterPro" id="IPR013901">
    <property type="entry name" value="Anthrone_oxy"/>
</dbReference>
<dbReference type="PANTHER" id="PTHR35042:SF1">
    <property type="entry name" value="DUF1772-DOMAIN-CONTAINING PROTEIN"/>
    <property type="match status" value="1"/>
</dbReference>
<keyword evidence="4 6" id="KW-0472">Membrane</keyword>
<dbReference type="GeneID" id="73330731"/>
<evidence type="ECO:0000256" key="3">
    <source>
        <dbReference type="ARBA" id="ARBA00022989"/>
    </source>
</evidence>
<dbReference type="Proteomes" id="UP001055115">
    <property type="component" value="Unassembled WGS sequence"/>
</dbReference>
<evidence type="ECO:0000313" key="8">
    <source>
        <dbReference type="Proteomes" id="UP001055115"/>
    </source>
</evidence>
<dbReference type="PANTHER" id="PTHR35042">
    <property type="entry name" value="ANTHRONE OXYGENASE ENCC"/>
    <property type="match status" value="1"/>
</dbReference>
<comment type="similarity">
    <text evidence="5">Belongs to the anthrone oxygenase family.</text>
</comment>
<keyword evidence="2 6" id="KW-0812">Transmembrane</keyword>
<proteinExistence type="inferred from homology"/>
<name>A0AA37PCH3_9PEZI</name>
<evidence type="ECO:0000256" key="5">
    <source>
        <dbReference type="ARBA" id="ARBA00034313"/>
    </source>
</evidence>
<dbReference type="RefSeq" id="XP_049132098.1">
    <property type="nucleotide sequence ID" value="XM_049276141.1"/>
</dbReference>
<dbReference type="EMBL" id="BQXU01000031">
    <property type="protein sequence ID" value="GKT49748.1"/>
    <property type="molecule type" value="Genomic_DNA"/>
</dbReference>
<comment type="subcellular location">
    <subcellularLocation>
        <location evidence="1">Membrane</location>
        <topology evidence="1">Multi-pass membrane protein</topology>
    </subcellularLocation>
</comment>
<protein>
    <submittedName>
        <fullName evidence="7">Anthrone oxygenase CPUR_05435</fullName>
    </submittedName>
</protein>
<comment type="caution">
    <text evidence="7">The sequence shown here is derived from an EMBL/GenBank/DDBJ whole genome shotgun (WGS) entry which is preliminary data.</text>
</comment>
<evidence type="ECO:0000313" key="7">
    <source>
        <dbReference type="EMBL" id="GKT49748.1"/>
    </source>
</evidence>
<feature type="transmembrane region" description="Helical" evidence="6">
    <location>
        <begin position="88"/>
        <end position="111"/>
    </location>
</feature>
<evidence type="ECO:0000256" key="2">
    <source>
        <dbReference type="ARBA" id="ARBA00022692"/>
    </source>
</evidence>
<dbReference type="Pfam" id="PF08592">
    <property type="entry name" value="Anthrone_oxy"/>
    <property type="match status" value="1"/>
</dbReference>
<sequence>MATSDILRFISVLTSAIHTGSQLSLSFVSGAALLASPNADEATLLTQFRVTFRRGFVLCPPFAAVATLANLVNAFISWQSNDNGGTGMALRFLLAGLCTASLVPFTLLFVVRSEGLLLEKAAERPGEEKAKTPSSAARTRDLIREWARLNYMRTFFPLIGALVSYSAR</sequence>
<evidence type="ECO:0000256" key="6">
    <source>
        <dbReference type="SAM" id="Phobius"/>
    </source>
</evidence>
<organism evidence="7 8">
    <name type="scientific">Colletotrichum spaethianum</name>
    <dbReference type="NCBI Taxonomy" id="700344"/>
    <lineage>
        <taxon>Eukaryota</taxon>
        <taxon>Fungi</taxon>
        <taxon>Dikarya</taxon>
        <taxon>Ascomycota</taxon>
        <taxon>Pezizomycotina</taxon>
        <taxon>Sordariomycetes</taxon>
        <taxon>Hypocreomycetidae</taxon>
        <taxon>Glomerellales</taxon>
        <taxon>Glomerellaceae</taxon>
        <taxon>Colletotrichum</taxon>
        <taxon>Colletotrichum spaethianum species complex</taxon>
    </lineage>
</organism>
<gene>
    <name evidence="7" type="ORF">ColSpa_09929</name>
</gene>
<dbReference type="AlphaFoldDB" id="A0AA37PCH3"/>
<evidence type="ECO:0000256" key="4">
    <source>
        <dbReference type="ARBA" id="ARBA00023136"/>
    </source>
</evidence>
<dbReference type="GO" id="GO:0016020">
    <property type="term" value="C:membrane"/>
    <property type="evidence" value="ECO:0007669"/>
    <property type="project" value="UniProtKB-SubCell"/>
</dbReference>
<keyword evidence="3 6" id="KW-1133">Transmembrane helix</keyword>
<accession>A0AA37PCH3</accession>
<evidence type="ECO:0000256" key="1">
    <source>
        <dbReference type="ARBA" id="ARBA00004141"/>
    </source>
</evidence>
<feature type="transmembrane region" description="Helical" evidence="6">
    <location>
        <begin position="55"/>
        <end position="76"/>
    </location>
</feature>